<gene>
    <name evidence="5" type="ORF">ACIGG6_17305</name>
</gene>
<sequence length="377" mass="38819">MNVLLCPDSFKDALGAEDAAKAMAQGIQRAAPNAITQLCPLADGGEGSLDALIAATHAERRTLTVQDALGRPRQAAWGWLSEQRTAFIELAEASGLQHLTREERNALHTTTFGVGELFLAALEAGATHTLLLLGGSATNDAGAGMLQALGATLLDAQGQPLPPGGGALQQLATLDLSTLDPRLAELRVEAAVDVDNPLLGERGASAVFGPQKGATDADVATLDRALGHFADLTAKALGKDDRALPGAGAAGGMGFAAHCFLNAALTPGIEMIMQQANFAQLLNDADLVITGEGRLDGQSLAGKTPIGVSRAAKRQGKPVIVLAGSLGDGWQACTEEGVTATFALADGLMTLEQALPRTAELLADRCESIARLWLASR</sequence>
<dbReference type="Gene3D" id="3.90.1510.10">
    <property type="entry name" value="Glycerate kinase, domain 2"/>
    <property type="match status" value="1"/>
</dbReference>
<keyword evidence="3 4" id="KW-0418">Kinase</keyword>
<dbReference type="Pfam" id="PF02595">
    <property type="entry name" value="Gly_kinase"/>
    <property type="match status" value="1"/>
</dbReference>
<accession>A0ABW8BZT4</accession>
<dbReference type="Proteomes" id="UP001614338">
    <property type="component" value="Unassembled WGS sequence"/>
</dbReference>
<dbReference type="PANTHER" id="PTHR21599">
    <property type="entry name" value="GLYCERATE KINASE"/>
    <property type="match status" value="1"/>
</dbReference>
<name>A0ABW8BZT4_9GAMM</name>
<dbReference type="RefSeq" id="WP_399846259.1">
    <property type="nucleotide sequence ID" value="NZ_JBITWC010000037.1"/>
</dbReference>
<dbReference type="GO" id="GO:0016301">
    <property type="term" value="F:kinase activity"/>
    <property type="evidence" value="ECO:0007669"/>
    <property type="project" value="UniProtKB-KW"/>
</dbReference>
<reference evidence="5 6" key="1">
    <citation type="submission" date="2024-10" db="EMBL/GenBank/DDBJ databases">
        <title>The Natural Products Discovery Center: Release of the First 8490 Sequenced Strains for Exploring Actinobacteria Biosynthetic Diversity.</title>
        <authorList>
            <person name="Kalkreuter E."/>
            <person name="Kautsar S.A."/>
            <person name="Yang D."/>
            <person name="Bader C.D."/>
            <person name="Teijaro C.N."/>
            <person name="Fluegel L."/>
            <person name="Davis C.M."/>
            <person name="Simpson J.R."/>
            <person name="Lauterbach L."/>
            <person name="Steele A.D."/>
            <person name="Gui C."/>
            <person name="Meng S."/>
            <person name="Li G."/>
            <person name="Viehrig K."/>
            <person name="Ye F."/>
            <person name="Su P."/>
            <person name="Kiefer A.F."/>
            <person name="Nichols A."/>
            <person name="Cepeda A.J."/>
            <person name="Yan W."/>
            <person name="Fan B."/>
            <person name="Jiang Y."/>
            <person name="Adhikari A."/>
            <person name="Zheng C.-J."/>
            <person name="Schuster L."/>
            <person name="Cowan T.M."/>
            <person name="Smanski M.J."/>
            <person name="Chevrette M.G."/>
            <person name="De Carvalho L.P.S."/>
            <person name="Shen B."/>
        </authorList>
    </citation>
    <scope>NUCLEOTIDE SEQUENCE [LARGE SCALE GENOMIC DNA]</scope>
    <source>
        <strain evidence="5 6">NPDC077409</strain>
    </source>
</reference>
<comment type="caution">
    <text evidence="5">The sequence shown here is derived from an EMBL/GenBank/DDBJ whole genome shotgun (WGS) entry which is preliminary data.</text>
</comment>
<keyword evidence="2 4" id="KW-0808">Transferase</keyword>
<evidence type="ECO:0000313" key="6">
    <source>
        <dbReference type="Proteomes" id="UP001614338"/>
    </source>
</evidence>
<evidence type="ECO:0000256" key="1">
    <source>
        <dbReference type="ARBA" id="ARBA00006284"/>
    </source>
</evidence>
<organism evidence="5 6">
    <name type="scientific">Vreelandella lionensis</name>
    <dbReference type="NCBI Taxonomy" id="1144478"/>
    <lineage>
        <taxon>Bacteria</taxon>
        <taxon>Pseudomonadati</taxon>
        <taxon>Pseudomonadota</taxon>
        <taxon>Gammaproteobacteria</taxon>
        <taxon>Oceanospirillales</taxon>
        <taxon>Halomonadaceae</taxon>
        <taxon>Vreelandella</taxon>
    </lineage>
</organism>
<evidence type="ECO:0000256" key="4">
    <source>
        <dbReference type="PIRNR" id="PIRNR006078"/>
    </source>
</evidence>
<comment type="similarity">
    <text evidence="1 4">Belongs to the glycerate kinase type-1 family.</text>
</comment>
<keyword evidence="6" id="KW-1185">Reference proteome</keyword>
<dbReference type="EMBL" id="JBITWC010000037">
    <property type="protein sequence ID" value="MFI8751747.1"/>
    <property type="molecule type" value="Genomic_DNA"/>
</dbReference>
<dbReference type="InterPro" id="IPR018193">
    <property type="entry name" value="Glyc_kinase_flavodox-like_fold"/>
</dbReference>
<dbReference type="InterPro" id="IPR018197">
    <property type="entry name" value="Glycerate_kinase_RE-like"/>
</dbReference>
<dbReference type="SUPFAM" id="SSF110738">
    <property type="entry name" value="Glycerate kinase I"/>
    <property type="match status" value="1"/>
</dbReference>
<evidence type="ECO:0000256" key="2">
    <source>
        <dbReference type="ARBA" id="ARBA00022679"/>
    </source>
</evidence>
<protein>
    <submittedName>
        <fullName evidence="5">Glycerate kinase</fullName>
    </submittedName>
</protein>
<dbReference type="PANTHER" id="PTHR21599:SF0">
    <property type="entry name" value="GLYCERATE KINASE"/>
    <property type="match status" value="1"/>
</dbReference>
<dbReference type="Gene3D" id="3.40.50.10350">
    <property type="entry name" value="Glycerate kinase, domain 1"/>
    <property type="match status" value="1"/>
</dbReference>
<evidence type="ECO:0000313" key="5">
    <source>
        <dbReference type="EMBL" id="MFI8751747.1"/>
    </source>
</evidence>
<evidence type="ECO:0000256" key="3">
    <source>
        <dbReference type="ARBA" id="ARBA00022777"/>
    </source>
</evidence>
<dbReference type="PIRSF" id="PIRSF006078">
    <property type="entry name" value="GlxK"/>
    <property type="match status" value="1"/>
</dbReference>
<dbReference type="NCBIfam" id="TIGR00045">
    <property type="entry name" value="glycerate kinase"/>
    <property type="match status" value="1"/>
</dbReference>
<dbReference type="InterPro" id="IPR036129">
    <property type="entry name" value="Glycerate_kinase_sf"/>
</dbReference>
<proteinExistence type="inferred from homology"/>
<dbReference type="InterPro" id="IPR004381">
    <property type="entry name" value="Glycerate_kinase"/>
</dbReference>